<dbReference type="InterPro" id="IPR019591">
    <property type="entry name" value="Mrp/NBP35_ATP-bd"/>
</dbReference>
<keyword evidence="1 6" id="KW-0479">Metal-binding</keyword>
<evidence type="ECO:0000256" key="4">
    <source>
        <dbReference type="ARBA" id="ARBA00023004"/>
    </source>
</evidence>
<dbReference type="InterPro" id="IPR044304">
    <property type="entry name" value="NUBPL-like"/>
</dbReference>
<keyword evidence="3 6" id="KW-0067">ATP-binding</keyword>
<evidence type="ECO:0000313" key="8">
    <source>
        <dbReference type="Proteomes" id="UP001055025"/>
    </source>
</evidence>
<dbReference type="AlphaFoldDB" id="A0AAV5B3U2"/>
<evidence type="ECO:0000256" key="6">
    <source>
        <dbReference type="HAMAP-Rule" id="MF_02040"/>
    </source>
</evidence>
<keyword evidence="4 6" id="KW-0408">Iron</keyword>
<dbReference type="FunFam" id="3.40.50.300:FF:001119">
    <property type="entry name" value="Iron-sulfur cluster carrier protein"/>
    <property type="match status" value="1"/>
</dbReference>
<proteinExistence type="inferred from homology"/>
<dbReference type="InterPro" id="IPR033756">
    <property type="entry name" value="YlxH/NBP35"/>
</dbReference>
<protein>
    <recommendedName>
        <fullName evidence="6">Iron-sulfur cluster carrier protein</fullName>
    </recommendedName>
</protein>
<evidence type="ECO:0000256" key="2">
    <source>
        <dbReference type="ARBA" id="ARBA00022741"/>
    </source>
</evidence>
<keyword evidence="8" id="KW-1185">Reference proteome</keyword>
<dbReference type="GO" id="GO:0016226">
    <property type="term" value="P:iron-sulfur cluster assembly"/>
    <property type="evidence" value="ECO:0007669"/>
    <property type="project" value="InterPro"/>
</dbReference>
<dbReference type="PROSITE" id="PS01215">
    <property type="entry name" value="MRP"/>
    <property type="match status" value="1"/>
</dbReference>
<dbReference type="GO" id="GO:0140663">
    <property type="term" value="F:ATP-dependent FeS chaperone activity"/>
    <property type="evidence" value="ECO:0007669"/>
    <property type="project" value="InterPro"/>
</dbReference>
<dbReference type="InterPro" id="IPR000808">
    <property type="entry name" value="Mrp-like_CS"/>
</dbReference>
<dbReference type="GO" id="GO:0005524">
    <property type="term" value="F:ATP binding"/>
    <property type="evidence" value="ECO:0007669"/>
    <property type="project" value="UniProtKB-UniRule"/>
</dbReference>
<keyword evidence="6" id="KW-0378">Hydrolase</keyword>
<dbReference type="PANTHER" id="PTHR42961">
    <property type="entry name" value="IRON-SULFUR PROTEIN NUBPL"/>
    <property type="match status" value="1"/>
</dbReference>
<accession>A0AAV5B3U2</accession>
<dbReference type="CDD" id="cd02037">
    <property type="entry name" value="Mrp_NBP35"/>
    <property type="match status" value="1"/>
</dbReference>
<gene>
    <name evidence="7" type="ORF">ATOP_07800</name>
</gene>
<dbReference type="Gene3D" id="3.40.50.300">
    <property type="entry name" value="P-loop containing nucleotide triphosphate hydrolases"/>
    <property type="match status" value="1"/>
</dbReference>
<keyword evidence="5 6" id="KW-0411">Iron-sulfur</keyword>
<evidence type="ECO:0000256" key="3">
    <source>
        <dbReference type="ARBA" id="ARBA00022840"/>
    </source>
</evidence>
<evidence type="ECO:0000313" key="7">
    <source>
        <dbReference type="EMBL" id="GJM55125.1"/>
    </source>
</evidence>
<dbReference type="Proteomes" id="UP001055025">
    <property type="component" value="Unassembled WGS sequence"/>
</dbReference>
<evidence type="ECO:0000256" key="1">
    <source>
        <dbReference type="ARBA" id="ARBA00022723"/>
    </source>
</evidence>
<feature type="binding site" evidence="6">
    <location>
        <begin position="37"/>
        <end position="44"/>
    </location>
    <ligand>
        <name>ATP</name>
        <dbReference type="ChEBI" id="CHEBI:30616"/>
    </ligand>
</feature>
<dbReference type="Pfam" id="PF10609">
    <property type="entry name" value="ParA"/>
    <property type="match status" value="1"/>
</dbReference>
<dbReference type="HAMAP" id="MF_02040">
    <property type="entry name" value="Mrp_NBP35"/>
    <property type="match status" value="1"/>
</dbReference>
<sequence>MACSKKDGSTDRDGGAPQRFEQHPLSEVACVVGVVSGKGGVGKSLVSCSLAVELARRGLKVGILDADITGPSVPRMLGLGGRHATTIGDLFLPAVGPLGIKVMSANMLLAHENDPVLWRGPVLAGAIRQFWSQTSWGPIDVLVVDMPPGTGDVALTVYQALPVDGTVIVTTPQDLVSMIVGKAVKMAAKMGVGVLGLVENMGYATCPHCGERIDVFGPSHLERDSELAGVAALDRLPQDPALAAACDAGDLARCLPADFLPKTVARVLALGNEPAPVPDVAAMDARYEAAYGAVPQPTAEETVDMTPEEV</sequence>
<dbReference type="InterPro" id="IPR027417">
    <property type="entry name" value="P-loop_NTPase"/>
</dbReference>
<reference evidence="7" key="1">
    <citation type="journal article" date="2022" name="Int. J. Syst. Evol. Microbiol.">
        <title>Granulimonas faecalis gen. nov., sp. nov., and Leptogranulimonas caecicola gen. nov., sp. nov., novel lactate-producing Atopobiaceae bacteria isolated from mouse intestines, and an emended description of the family Atopobiaceae.</title>
        <authorList>
            <person name="Morinaga K."/>
            <person name="Kusada H."/>
            <person name="Sakamoto S."/>
            <person name="Murakami T."/>
            <person name="Toyoda A."/>
            <person name="Mori H."/>
            <person name="Meng X.Y."/>
            <person name="Takashino M."/>
            <person name="Murotomi K."/>
            <person name="Tamaki H."/>
        </authorList>
    </citation>
    <scope>NUCLEOTIDE SEQUENCE</scope>
    <source>
        <strain evidence="7">OPF53</strain>
    </source>
</reference>
<organism evidence="7 8">
    <name type="scientific">Granulimonas faecalis</name>
    <dbReference type="NCBI Taxonomy" id="2894155"/>
    <lineage>
        <taxon>Bacteria</taxon>
        <taxon>Bacillati</taxon>
        <taxon>Actinomycetota</taxon>
        <taxon>Coriobacteriia</taxon>
        <taxon>Coriobacteriales</taxon>
        <taxon>Kribbibacteriaceae</taxon>
        <taxon>Granulimonas</taxon>
    </lineage>
</organism>
<dbReference type="PANTHER" id="PTHR42961:SF2">
    <property type="entry name" value="IRON-SULFUR PROTEIN NUBPL"/>
    <property type="match status" value="1"/>
</dbReference>
<name>A0AAV5B3U2_9ACTN</name>
<evidence type="ECO:0000256" key="5">
    <source>
        <dbReference type="ARBA" id="ARBA00023014"/>
    </source>
</evidence>
<dbReference type="RefSeq" id="WP_135977650.1">
    <property type="nucleotide sequence ID" value="NZ_BQKC01000001.1"/>
</dbReference>
<comment type="similarity">
    <text evidence="6">Belongs to the Mrp/NBP35 ATP-binding proteins family.</text>
</comment>
<dbReference type="SUPFAM" id="SSF52540">
    <property type="entry name" value="P-loop containing nucleoside triphosphate hydrolases"/>
    <property type="match status" value="1"/>
</dbReference>
<dbReference type="GO" id="GO:0046872">
    <property type="term" value="F:metal ion binding"/>
    <property type="evidence" value="ECO:0007669"/>
    <property type="project" value="UniProtKB-KW"/>
</dbReference>
<comment type="function">
    <text evidence="6">Binds and transfers iron-sulfur (Fe-S) clusters to target apoproteins. Can hydrolyze ATP.</text>
</comment>
<dbReference type="GO" id="GO:0051539">
    <property type="term" value="F:4 iron, 4 sulfur cluster binding"/>
    <property type="evidence" value="ECO:0007669"/>
    <property type="project" value="TreeGrafter"/>
</dbReference>
<comment type="subunit">
    <text evidence="6">Homodimer.</text>
</comment>
<dbReference type="EMBL" id="BQKC01000001">
    <property type="protein sequence ID" value="GJM55125.1"/>
    <property type="molecule type" value="Genomic_DNA"/>
</dbReference>
<comment type="caution">
    <text evidence="7">The sequence shown here is derived from an EMBL/GenBank/DDBJ whole genome shotgun (WGS) entry which is preliminary data.</text>
</comment>
<keyword evidence="2 6" id="KW-0547">Nucleotide-binding</keyword>
<dbReference type="GO" id="GO:0016887">
    <property type="term" value="F:ATP hydrolysis activity"/>
    <property type="evidence" value="ECO:0007669"/>
    <property type="project" value="UniProtKB-UniRule"/>
</dbReference>